<organism evidence="6 8">
    <name type="scientific">Cupriavidus necator (strain ATCC 17699 / DSM 428 / KCTC 22496 / NCIMB 10442 / H16 / Stanier 337)</name>
    <name type="common">Ralstonia eutropha</name>
    <dbReference type="NCBI Taxonomy" id="381666"/>
    <lineage>
        <taxon>Bacteria</taxon>
        <taxon>Pseudomonadati</taxon>
        <taxon>Pseudomonadota</taxon>
        <taxon>Betaproteobacteria</taxon>
        <taxon>Burkholderiales</taxon>
        <taxon>Burkholderiaceae</taxon>
        <taxon>Cupriavidus</taxon>
    </lineage>
</organism>
<dbReference type="PIRSF" id="PIRSF004761">
    <property type="entry name" value="Hydrgn_mat_HypA"/>
    <property type="match status" value="1"/>
</dbReference>
<protein>
    <recommendedName>
        <fullName evidence="5">Hydrogenase maturation factor HypA</fullName>
    </recommendedName>
</protein>
<evidence type="ECO:0000256" key="4">
    <source>
        <dbReference type="ARBA" id="ARBA00022833"/>
    </source>
</evidence>
<dbReference type="InterPro" id="IPR000688">
    <property type="entry name" value="HypA/HybF"/>
</dbReference>
<dbReference type="OrthoDB" id="288014at2"/>
<dbReference type="NCBIfam" id="TIGR00100">
    <property type="entry name" value="hypA"/>
    <property type="match status" value="1"/>
</dbReference>
<proteinExistence type="inferred from homology"/>
<name>Q7WXM9_CUPNH</name>
<comment type="similarity">
    <text evidence="1 5">Belongs to the HypA/HybF family.</text>
</comment>
<dbReference type="AlphaFoldDB" id="Q7WXM9"/>
<sequence>MHEMSLAVGVLQIVEDVAQRDGFSRVTAVRLEIGRLSSIEPEALRFCFEEVVRGSVADGARLEIVDTPGAGWCLHCSETVAIGALYDPCPQCGGYQVQPTGGTEMRVMDLEVA</sequence>
<dbReference type="eggNOG" id="COG0375">
    <property type="taxonomic scope" value="Bacteria"/>
</dbReference>
<geneLocation type="plasmid" evidence="6 8">
    <name>megaplasmid pHG1</name>
</geneLocation>
<geneLocation type="plasmid" evidence="7">
    <name>pHG1</name>
</geneLocation>
<dbReference type="Pfam" id="PF01155">
    <property type="entry name" value="HypA"/>
    <property type="match status" value="1"/>
</dbReference>
<keyword evidence="6" id="KW-0614">Plasmid</keyword>
<evidence type="ECO:0000256" key="1">
    <source>
        <dbReference type="ARBA" id="ARBA00010748"/>
    </source>
</evidence>
<accession>Q7WXM9</accession>
<dbReference type="GO" id="GO:0008270">
    <property type="term" value="F:zinc ion binding"/>
    <property type="evidence" value="ECO:0007669"/>
    <property type="project" value="UniProtKB-UniRule"/>
</dbReference>
<keyword evidence="3 5" id="KW-0479">Metal-binding</keyword>
<dbReference type="HOGENOM" id="CLU_126929_0_0_4"/>
<evidence type="ECO:0000313" key="6">
    <source>
        <dbReference type="EMBL" id="AAP85847.1"/>
    </source>
</evidence>
<dbReference type="PANTHER" id="PTHR34535">
    <property type="entry name" value="HYDROGENASE MATURATION FACTOR HYPA"/>
    <property type="match status" value="1"/>
</dbReference>
<dbReference type="EMBL" id="CP039289">
    <property type="protein sequence ID" value="QCC05353.1"/>
    <property type="molecule type" value="Genomic_DNA"/>
</dbReference>
<dbReference type="PATRIC" id="fig|381666.6.peg.71"/>
<feature type="binding site" evidence="5">
    <location>
        <position position="92"/>
    </location>
    <ligand>
        <name>Zn(2+)</name>
        <dbReference type="ChEBI" id="CHEBI:29105"/>
    </ligand>
</feature>
<feature type="binding site" evidence="5">
    <location>
        <position position="73"/>
    </location>
    <ligand>
        <name>Zn(2+)</name>
        <dbReference type="ChEBI" id="CHEBI:29105"/>
    </ligand>
</feature>
<dbReference type="RefSeq" id="WP_011154016.1">
    <property type="nucleotide sequence ID" value="NC_005241.1"/>
</dbReference>
<reference evidence="7 9" key="2">
    <citation type="submission" date="2019-04" db="EMBL/GenBank/DDBJ databases">
        <title>Long-read de novo sequencing of Cupriavidus necator H16.</title>
        <authorList>
            <person name="Little G.T."/>
            <person name="Ehsaan M."/>
            <person name="Arenas-Lopez C."/>
            <person name="Jawed K."/>
            <person name="Winzer K."/>
            <person name="Kovacs K."/>
            <person name="Malys N."/>
            <person name="Minton N.P."/>
        </authorList>
    </citation>
    <scope>NUCLEOTIDE SEQUENCE [LARGE SCALE GENOMIC DNA]</scope>
    <source>
        <strain evidence="7 9">H16</strain>
        <plasmid evidence="9">phg1</plasmid>
        <plasmid evidence="7">pHG1</plasmid>
    </source>
</reference>
<feature type="binding site" evidence="5">
    <location>
        <position position="2"/>
    </location>
    <ligand>
        <name>Ni(2+)</name>
        <dbReference type="ChEBI" id="CHEBI:49786"/>
    </ligand>
</feature>
<keyword evidence="4 5" id="KW-0862">Zinc</keyword>
<dbReference type="EMBL" id="AY305378">
    <property type="protein sequence ID" value="AAP85847.1"/>
    <property type="molecule type" value="Genomic_DNA"/>
</dbReference>
<gene>
    <name evidence="5 7" type="primary">hypA</name>
    <name evidence="6" type="ordered locus">PHG094</name>
    <name evidence="7" type="ORF">E6A55_32630</name>
</gene>
<evidence type="ECO:0000313" key="9">
    <source>
        <dbReference type="Proteomes" id="UP000296079"/>
    </source>
</evidence>
<dbReference type="KEGG" id="reh:PHG094"/>
<dbReference type="Proteomes" id="UP000296079">
    <property type="component" value="Plasmid pHG1"/>
</dbReference>
<keyword evidence="2 5" id="KW-0533">Nickel</keyword>
<evidence type="ECO:0000256" key="5">
    <source>
        <dbReference type="HAMAP-Rule" id="MF_00213"/>
    </source>
</evidence>
<geneLocation type="plasmid" evidence="9">
    <name>phg1</name>
</geneLocation>
<dbReference type="Proteomes" id="UP000008210">
    <property type="component" value="Plasmid megaplasmid pHG1"/>
</dbReference>
<evidence type="ECO:0000313" key="7">
    <source>
        <dbReference type="EMBL" id="QCC05353.1"/>
    </source>
</evidence>
<dbReference type="InterPro" id="IPR020538">
    <property type="entry name" value="Hydgase_Ni_incorp_HypA/HybF_CS"/>
</dbReference>
<reference evidence="6 8" key="1">
    <citation type="journal article" date="2003" name="J. Mol. Biol.">
        <title>Complete nucleotide sequence of pHG1: a Ralstonia eutropha H16 megaplasmid encoding key enzymes of H(2)-based lithoautotrophy and anaerobiosis.</title>
        <authorList>
            <person name="Schwartz E."/>
            <person name="Henne A."/>
            <person name="Cramm R."/>
            <person name="Eitinger T."/>
            <person name="Friedrich B."/>
            <person name="Gottschalk G."/>
        </authorList>
    </citation>
    <scope>NUCLEOTIDE SEQUENCE [LARGE SCALE GENOMIC DNA]</scope>
    <source>
        <strain evidence="8">ATCC 17699 / DSM 428 / KCTC 22496 / NCIMB 10442 / H16 / Stanier 337</strain>
        <strain evidence="6">H16</strain>
        <plasmid evidence="6 8">megaplasmid pHG1</plasmid>
    </source>
</reference>
<dbReference type="Gene3D" id="3.30.2320.80">
    <property type="match status" value="1"/>
</dbReference>
<dbReference type="HAMAP" id="MF_00213">
    <property type="entry name" value="HypA_HybF"/>
    <property type="match status" value="1"/>
</dbReference>
<dbReference type="PROSITE" id="PS01249">
    <property type="entry name" value="HYPA"/>
    <property type="match status" value="1"/>
</dbReference>
<evidence type="ECO:0000313" key="8">
    <source>
        <dbReference type="Proteomes" id="UP000008210"/>
    </source>
</evidence>
<keyword evidence="8" id="KW-1185">Reference proteome</keyword>
<dbReference type="GO" id="GO:0016151">
    <property type="term" value="F:nickel cation binding"/>
    <property type="evidence" value="ECO:0007669"/>
    <property type="project" value="UniProtKB-UniRule"/>
</dbReference>
<dbReference type="GO" id="GO:0051604">
    <property type="term" value="P:protein maturation"/>
    <property type="evidence" value="ECO:0007669"/>
    <property type="project" value="InterPro"/>
</dbReference>
<evidence type="ECO:0000256" key="3">
    <source>
        <dbReference type="ARBA" id="ARBA00022723"/>
    </source>
</evidence>
<feature type="binding site" evidence="5">
    <location>
        <position position="89"/>
    </location>
    <ligand>
        <name>Zn(2+)</name>
        <dbReference type="ChEBI" id="CHEBI:29105"/>
    </ligand>
</feature>
<feature type="binding site" evidence="5">
    <location>
        <position position="76"/>
    </location>
    <ligand>
        <name>Zn(2+)</name>
        <dbReference type="ChEBI" id="CHEBI:29105"/>
    </ligand>
</feature>
<dbReference type="PANTHER" id="PTHR34535:SF3">
    <property type="entry name" value="HYDROGENASE MATURATION FACTOR HYPA"/>
    <property type="match status" value="1"/>
</dbReference>
<evidence type="ECO:0000256" key="2">
    <source>
        <dbReference type="ARBA" id="ARBA00022596"/>
    </source>
</evidence>
<comment type="function">
    <text evidence="5">Involved in the maturation of [NiFe] hydrogenases. Required for nickel insertion into the metal center of the hydrogenase.</text>
</comment>